<dbReference type="GO" id="GO:0016787">
    <property type="term" value="F:hydrolase activity"/>
    <property type="evidence" value="ECO:0007669"/>
    <property type="project" value="UniProtKB-KW"/>
</dbReference>
<dbReference type="GO" id="GO:0006355">
    <property type="term" value="P:regulation of DNA-templated transcription"/>
    <property type="evidence" value="ECO:0007669"/>
    <property type="project" value="InterPro"/>
</dbReference>
<evidence type="ECO:0000256" key="3">
    <source>
        <dbReference type="ARBA" id="ARBA00022801"/>
    </source>
</evidence>
<keyword evidence="2" id="KW-0227">DNA damage</keyword>
<dbReference type="PRINTS" id="PR00726">
    <property type="entry name" value="LEXASERPTASE"/>
</dbReference>
<dbReference type="InterPro" id="IPR039418">
    <property type="entry name" value="LexA-like"/>
</dbReference>
<keyword evidence="3 7" id="KW-0378">Hydrolase</keyword>
<protein>
    <recommendedName>
        <fullName evidence="8">Peptidase S24/S26A/S26B/S26C domain-containing protein</fullName>
    </recommendedName>
</protein>
<name>A0A1V0AZZ8_9GAMM</name>
<evidence type="ECO:0000256" key="2">
    <source>
        <dbReference type="ARBA" id="ARBA00022763"/>
    </source>
</evidence>
<dbReference type="AlphaFoldDB" id="A0A1V0AZZ8"/>
<dbReference type="GO" id="GO:0006281">
    <property type="term" value="P:DNA repair"/>
    <property type="evidence" value="ECO:0007669"/>
    <property type="project" value="UniProtKB-KW"/>
</dbReference>
<dbReference type="RefSeq" id="WP_080048106.1">
    <property type="nucleotide sequence ID" value="NZ_CP020100.1"/>
</dbReference>
<dbReference type="NCBIfam" id="NF007621">
    <property type="entry name" value="PRK10276.1"/>
    <property type="match status" value="1"/>
</dbReference>
<comment type="similarity">
    <text evidence="1 7">Belongs to the peptidase S24 family.</text>
</comment>
<evidence type="ECO:0000256" key="6">
    <source>
        <dbReference type="ARBA" id="ARBA00023236"/>
    </source>
</evidence>
<gene>
    <name evidence="9" type="ORF">BVH74_00120</name>
</gene>
<evidence type="ECO:0000256" key="7">
    <source>
        <dbReference type="RuleBase" id="RU003991"/>
    </source>
</evidence>
<keyword evidence="10" id="KW-1185">Reference proteome</keyword>
<keyword evidence="5" id="KW-0234">DNA repair</keyword>
<organism evidence="9 10">
    <name type="scientific">Halopseudomonas phragmitis</name>
    <dbReference type="NCBI Taxonomy" id="1931241"/>
    <lineage>
        <taxon>Bacteria</taxon>
        <taxon>Pseudomonadati</taxon>
        <taxon>Pseudomonadota</taxon>
        <taxon>Gammaproteobacteria</taxon>
        <taxon>Pseudomonadales</taxon>
        <taxon>Pseudomonadaceae</taxon>
        <taxon>Halopseudomonas</taxon>
    </lineage>
</organism>
<accession>A0A1V0AZZ8</accession>
<sequence>MPALLIGPAATGGQRLPLFGSRVAAGFPSPADEYREASLSLDELAGIHAPHTFLLRVQGDSMIEAGIYENDILVVDRAVQPLPGDVVIACISGEFTVKLLTWEAGLPVLMPANANYRPIRLKSTDELEIWGVVTHSLHRHRFR</sequence>
<dbReference type="SUPFAM" id="SSF51306">
    <property type="entry name" value="LexA/Signal peptidase"/>
    <property type="match status" value="1"/>
</dbReference>
<dbReference type="PANTHER" id="PTHR33516:SF2">
    <property type="entry name" value="LEXA REPRESSOR-RELATED"/>
    <property type="match status" value="1"/>
</dbReference>
<dbReference type="Proteomes" id="UP000243488">
    <property type="component" value="Chromosome"/>
</dbReference>
<evidence type="ECO:0000256" key="5">
    <source>
        <dbReference type="ARBA" id="ARBA00023204"/>
    </source>
</evidence>
<dbReference type="GO" id="GO:0003677">
    <property type="term" value="F:DNA binding"/>
    <property type="evidence" value="ECO:0007669"/>
    <property type="project" value="InterPro"/>
</dbReference>
<evidence type="ECO:0000313" key="10">
    <source>
        <dbReference type="Proteomes" id="UP000243488"/>
    </source>
</evidence>
<evidence type="ECO:0000259" key="8">
    <source>
        <dbReference type="Pfam" id="PF00717"/>
    </source>
</evidence>
<evidence type="ECO:0000313" key="9">
    <source>
        <dbReference type="EMBL" id="AQZ93266.1"/>
    </source>
</evidence>
<dbReference type="InterPro" id="IPR015927">
    <property type="entry name" value="Peptidase_S24_S26A/B/C"/>
</dbReference>
<keyword evidence="4 7" id="KW-0068">Autocatalytic cleavage</keyword>
<dbReference type="GO" id="GO:0009432">
    <property type="term" value="P:SOS response"/>
    <property type="evidence" value="ECO:0007669"/>
    <property type="project" value="UniProtKB-KW"/>
</dbReference>
<dbReference type="KEGG" id="ppha:BVH74_00120"/>
<evidence type="ECO:0000256" key="1">
    <source>
        <dbReference type="ARBA" id="ARBA00007484"/>
    </source>
</evidence>
<feature type="domain" description="Peptidase S24/S26A/S26B/S26C" evidence="8">
    <location>
        <begin position="17"/>
        <end position="133"/>
    </location>
</feature>
<dbReference type="PANTHER" id="PTHR33516">
    <property type="entry name" value="LEXA REPRESSOR"/>
    <property type="match status" value="1"/>
</dbReference>
<evidence type="ECO:0000256" key="4">
    <source>
        <dbReference type="ARBA" id="ARBA00022813"/>
    </source>
</evidence>
<proteinExistence type="inferred from homology"/>
<dbReference type="InterPro" id="IPR006197">
    <property type="entry name" value="Peptidase_S24_LexA"/>
</dbReference>
<dbReference type="EMBL" id="CP020100">
    <property type="protein sequence ID" value="AQZ93266.1"/>
    <property type="molecule type" value="Genomic_DNA"/>
</dbReference>
<dbReference type="Pfam" id="PF00717">
    <property type="entry name" value="Peptidase_S24"/>
    <property type="match status" value="1"/>
</dbReference>
<dbReference type="InterPro" id="IPR036286">
    <property type="entry name" value="LexA/Signal_pep-like_sf"/>
</dbReference>
<dbReference type="STRING" id="1931241.BVH74_00120"/>
<keyword evidence="6" id="KW-0742">SOS response</keyword>
<dbReference type="InterPro" id="IPR050077">
    <property type="entry name" value="LexA_repressor"/>
</dbReference>
<dbReference type="CDD" id="cd06529">
    <property type="entry name" value="S24_LexA-like"/>
    <property type="match status" value="1"/>
</dbReference>
<reference evidence="9 10" key="1">
    <citation type="submission" date="2017-03" db="EMBL/GenBank/DDBJ databases">
        <title>Complete genome sequence of the novel DNRA strain Pseudomonas sp. S-6-2 isolated from Chinese polluted river sediment. Journal of Biotechnology.</title>
        <authorList>
            <person name="Li J."/>
            <person name="Xiang F."/>
            <person name="Wang L."/>
            <person name="Xi L."/>
            <person name="Liu J."/>
        </authorList>
    </citation>
    <scope>NUCLEOTIDE SEQUENCE [LARGE SCALE GENOMIC DNA]</scope>
    <source>
        <strain evidence="9 10">S-6-2</strain>
    </source>
</reference>
<dbReference type="Gene3D" id="2.10.109.10">
    <property type="entry name" value="Umud Fragment, subunit A"/>
    <property type="match status" value="1"/>
</dbReference>